<evidence type="ECO:0000256" key="6">
    <source>
        <dbReference type="ARBA" id="ARBA00022642"/>
    </source>
</evidence>
<dbReference type="GO" id="GO:0004516">
    <property type="term" value="F:nicotinate phosphoribosyltransferase activity"/>
    <property type="evidence" value="ECO:0007669"/>
    <property type="project" value="UniProtKB-UniRule"/>
</dbReference>
<dbReference type="AlphaFoldDB" id="A0AAW9R8A2"/>
<comment type="caution">
    <text evidence="13">The sequence shown here is derived from an EMBL/GenBank/DDBJ whole genome shotgun (WGS) entry which is preliminary data.</text>
</comment>
<dbReference type="NCBIfam" id="NF006695">
    <property type="entry name" value="PRK09243.1-2"/>
    <property type="match status" value="1"/>
</dbReference>
<evidence type="ECO:0000256" key="3">
    <source>
        <dbReference type="ARBA" id="ARBA00013236"/>
    </source>
</evidence>
<comment type="PTM">
    <text evidence="9">Transiently phosphorylated on a His residue during the reaction cycle. Phosphorylation strongly increases the affinity for substrates and increases the rate of nicotinate D-ribonucleotide production. Dephosphorylation regenerates the low-affinity form of the enzyme, leading to product release.</text>
</comment>
<dbReference type="PIRSF" id="PIRSF000484">
    <property type="entry name" value="NAPRT"/>
    <property type="match status" value="1"/>
</dbReference>
<organism evidence="13 14">
    <name type="scientific">Denitratimonas tolerans</name>
    <dbReference type="NCBI Taxonomy" id="1338420"/>
    <lineage>
        <taxon>Bacteria</taxon>
        <taxon>Pseudomonadati</taxon>
        <taxon>Pseudomonadota</taxon>
        <taxon>Gammaproteobacteria</taxon>
        <taxon>Lysobacterales</taxon>
        <taxon>Lysobacteraceae</taxon>
        <taxon>Denitratimonas</taxon>
    </lineage>
</organism>
<evidence type="ECO:0000256" key="4">
    <source>
        <dbReference type="ARBA" id="ARBA00022553"/>
    </source>
</evidence>
<reference evidence="13 14" key="1">
    <citation type="journal article" date="2016" name="Antonie Van Leeuwenhoek">
        <title>Denitratimonas tolerans gen. nov., sp. nov., a denitrifying bacterium isolated from a bioreactor for tannery wastewater treatment.</title>
        <authorList>
            <person name="Han S.I."/>
            <person name="Kim J.O."/>
            <person name="Lee Y.R."/>
            <person name="Ekpeghere K.I."/>
            <person name="Koh S.C."/>
            <person name="Whang K.S."/>
        </authorList>
    </citation>
    <scope>NUCLEOTIDE SEQUENCE [LARGE SCALE GENOMIC DNA]</scope>
    <source>
        <strain evidence="13 14">KACC 17565</strain>
    </source>
</reference>
<evidence type="ECO:0000259" key="12">
    <source>
        <dbReference type="Pfam" id="PF17956"/>
    </source>
</evidence>
<dbReference type="Pfam" id="PF04095">
    <property type="entry name" value="NAPRTase"/>
    <property type="match status" value="1"/>
</dbReference>
<feature type="domain" description="Nicotinate phosphoribosyltransferase C-terminal" evidence="12">
    <location>
        <begin position="354"/>
        <end position="458"/>
    </location>
</feature>
<evidence type="ECO:0000256" key="9">
    <source>
        <dbReference type="RuleBase" id="RU365100"/>
    </source>
</evidence>
<comment type="function">
    <text evidence="9">Catalyzes the first step in the biosynthesis of NAD from nicotinic acid, the ATP-dependent synthesis of beta-nicotinate D-ribonucleotide from nicotinate and 5-phospho-D-ribose 1-phosphate.</text>
</comment>
<dbReference type="GO" id="GO:0005829">
    <property type="term" value="C:cytosol"/>
    <property type="evidence" value="ECO:0007669"/>
    <property type="project" value="TreeGrafter"/>
</dbReference>
<evidence type="ECO:0000256" key="5">
    <source>
        <dbReference type="ARBA" id="ARBA00022598"/>
    </source>
</evidence>
<evidence type="ECO:0000313" key="13">
    <source>
        <dbReference type="EMBL" id="MEJ1249871.1"/>
    </source>
</evidence>
<dbReference type="SUPFAM" id="SSF51690">
    <property type="entry name" value="Nicotinate/Quinolinate PRTase C-terminal domain-like"/>
    <property type="match status" value="1"/>
</dbReference>
<feature type="domain" description="Nicotinate/nicotinamide phosphoribosyltransferase" evidence="10">
    <location>
        <begin position="152"/>
        <end position="349"/>
    </location>
</feature>
<evidence type="ECO:0000256" key="1">
    <source>
        <dbReference type="ARBA" id="ARBA00004952"/>
    </source>
</evidence>
<evidence type="ECO:0000259" key="10">
    <source>
        <dbReference type="Pfam" id="PF04095"/>
    </source>
</evidence>
<keyword evidence="6 9" id="KW-0662">Pyridine nucleotide biosynthesis</keyword>
<dbReference type="EMBL" id="JBBDHC010000012">
    <property type="protein sequence ID" value="MEJ1249871.1"/>
    <property type="molecule type" value="Genomic_DNA"/>
</dbReference>
<dbReference type="PANTHER" id="PTHR11098">
    <property type="entry name" value="NICOTINATE PHOSPHORIBOSYLTRANSFERASE"/>
    <property type="match status" value="1"/>
</dbReference>
<dbReference type="NCBIfam" id="NF009131">
    <property type="entry name" value="PRK12484.1"/>
    <property type="match status" value="1"/>
</dbReference>
<keyword evidence="14" id="KW-1185">Reference proteome</keyword>
<proteinExistence type="inferred from homology"/>
<dbReference type="Pfam" id="PF17956">
    <property type="entry name" value="NAPRTase_C"/>
    <property type="match status" value="1"/>
</dbReference>
<accession>A0AAW9R8A2</accession>
<dbReference type="RefSeq" id="WP_337335585.1">
    <property type="nucleotide sequence ID" value="NZ_JBBDHC010000012.1"/>
</dbReference>
<dbReference type="InterPro" id="IPR036068">
    <property type="entry name" value="Nicotinate_pribotase-like_C"/>
</dbReference>
<evidence type="ECO:0000256" key="8">
    <source>
        <dbReference type="ARBA" id="ARBA00048668"/>
    </source>
</evidence>
<dbReference type="SUPFAM" id="SSF54675">
    <property type="entry name" value="Nicotinate/Quinolinate PRTase N-terminal domain-like"/>
    <property type="match status" value="1"/>
</dbReference>
<gene>
    <name evidence="13" type="ORF">WB794_09330</name>
</gene>
<dbReference type="CDD" id="cd01570">
    <property type="entry name" value="NAPRTase_A"/>
    <property type="match status" value="1"/>
</dbReference>
<dbReference type="InterPro" id="IPR041525">
    <property type="entry name" value="N/Namide_PRibTrfase"/>
</dbReference>
<comment type="pathway">
    <text evidence="1 9">Cofactor biosynthesis; NAD(+) biosynthesis; nicotinate D-ribonucleotide from nicotinate: step 1/1.</text>
</comment>
<evidence type="ECO:0000256" key="2">
    <source>
        <dbReference type="ARBA" id="ARBA00010897"/>
    </source>
</evidence>
<comment type="catalytic activity">
    <reaction evidence="8 9">
        <text>5-phospho-alpha-D-ribose 1-diphosphate + nicotinate + ATP + H2O = nicotinate beta-D-ribonucleotide + ADP + phosphate + diphosphate</text>
        <dbReference type="Rhea" id="RHEA:36163"/>
        <dbReference type="ChEBI" id="CHEBI:15377"/>
        <dbReference type="ChEBI" id="CHEBI:30616"/>
        <dbReference type="ChEBI" id="CHEBI:32544"/>
        <dbReference type="ChEBI" id="CHEBI:33019"/>
        <dbReference type="ChEBI" id="CHEBI:43474"/>
        <dbReference type="ChEBI" id="CHEBI:57502"/>
        <dbReference type="ChEBI" id="CHEBI:58017"/>
        <dbReference type="ChEBI" id="CHEBI:456216"/>
        <dbReference type="EC" id="6.3.4.21"/>
    </reaction>
</comment>
<dbReference type="PANTHER" id="PTHR11098:SF1">
    <property type="entry name" value="NICOTINATE PHOSPHORIBOSYLTRANSFERASE"/>
    <property type="match status" value="1"/>
</dbReference>
<dbReference type="InterPro" id="IPR006405">
    <property type="entry name" value="Nic_PRibTrfase_pncB"/>
</dbReference>
<dbReference type="GO" id="GO:0047280">
    <property type="term" value="F:nicotinamide phosphoribosyltransferase activity"/>
    <property type="evidence" value="ECO:0007669"/>
    <property type="project" value="UniProtKB-ARBA"/>
</dbReference>
<comment type="similarity">
    <text evidence="2 9">Belongs to the NAPRTase family.</text>
</comment>
<evidence type="ECO:0000313" key="14">
    <source>
        <dbReference type="Proteomes" id="UP001364472"/>
    </source>
</evidence>
<dbReference type="InterPro" id="IPR041619">
    <property type="entry name" value="NAPRTase_C"/>
</dbReference>
<dbReference type="NCBIfam" id="TIGR01513">
    <property type="entry name" value="NAPRTase_put"/>
    <property type="match status" value="1"/>
</dbReference>
<keyword evidence="5 9" id="KW-0436">Ligase</keyword>
<evidence type="ECO:0000256" key="7">
    <source>
        <dbReference type="ARBA" id="ARBA00022679"/>
    </source>
</evidence>
<name>A0AAW9R8A2_9GAMM</name>
<protein>
    <recommendedName>
        <fullName evidence="3 9">Nicotinate phosphoribosyltransferase</fullName>
        <ecNumber evidence="3 9">6.3.4.21</ecNumber>
    </recommendedName>
</protein>
<keyword evidence="7 9" id="KW-0808">Transferase</keyword>
<evidence type="ECO:0000259" key="11">
    <source>
        <dbReference type="Pfam" id="PF17767"/>
    </source>
</evidence>
<keyword evidence="13" id="KW-0328">Glycosyltransferase</keyword>
<sequence>MHIDTTGTYTDSYQIAMGQSLFRDGQHRRRAVFDYFFRKIPFEGGYVVFAGLEDLIDTLESWRFTADDIDFLAGHGFDAAYLDYLRTLRFSGSILAASEGDVVFPTAPILRVEAGVVEAQLIETLLLNTLNFQSLIATKAARIREVAGDAILSEFGLRRAQGPAGVPAARAAVIGGFDSTSNVYAAQRYGLRAEGTMAHSFIQWHGDELAAFRAFAQARPDNTVLLVDTYSTLDSGVPNAIIVGREMAARGHRLRAIRLDSGDLAFFARRARTMLDDAGLHEVKIAASNQLDEYVVRSLRQQGAPIDIFGVGTSLVTGQPDAALDGVYKLACAQGEPRIKVSESLVKTTLPGLKQVHRFLAADGQFHGVDAVALEDEAVPRALTHPFEPHRTMRLPALRSEPLLQPVMAAGRRLHARRSVADIRAHAAQRRALLPPEYRRFENPHAWKVGISDRLHGLRERLRQARLHPETTP</sequence>
<dbReference type="Proteomes" id="UP001364472">
    <property type="component" value="Unassembled WGS sequence"/>
</dbReference>
<dbReference type="InterPro" id="IPR007229">
    <property type="entry name" value="Nic_PRibTrfase-Fam"/>
</dbReference>
<dbReference type="FunFam" id="3.20.20.70:FF:000076">
    <property type="entry name" value="Nicotinate phosphoribosyltransferase"/>
    <property type="match status" value="1"/>
</dbReference>
<dbReference type="Gene3D" id="3.20.140.10">
    <property type="entry name" value="nicotinate phosphoribosyltransferase"/>
    <property type="match status" value="1"/>
</dbReference>
<keyword evidence="4" id="KW-0597">Phosphoprotein</keyword>
<dbReference type="Gene3D" id="3.20.20.70">
    <property type="entry name" value="Aldolase class I"/>
    <property type="match status" value="1"/>
</dbReference>
<dbReference type="InterPro" id="IPR040727">
    <property type="entry name" value="NAPRTase_N"/>
</dbReference>
<dbReference type="Pfam" id="PF17767">
    <property type="entry name" value="NAPRTase_N"/>
    <property type="match status" value="1"/>
</dbReference>
<feature type="domain" description="Nicotinate phosphoribosyltransferase N-terminal" evidence="11">
    <location>
        <begin position="10"/>
        <end position="131"/>
    </location>
</feature>
<dbReference type="GO" id="GO:0034355">
    <property type="term" value="P:NAD+ biosynthetic process via the salvage pathway"/>
    <property type="evidence" value="ECO:0007669"/>
    <property type="project" value="TreeGrafter"/>
</dbReference>
<dbReference type="InterPro" id="IPR013785">
    <property type="entry name" value="Aldolase_TIM"/>
</dbReference>
<dbReference type="EC" id="6.3.4.21" evidence="3 9"/>